<dbReference type="Gene3D" id="3.50.50.60">
    <property type="entry name" value="FAD/NAD(P)-binding domain"/>
    <property type="match status" value="2"/>
</dbReference>
<comment type="caution">
    <text evidence="2">The sequence shown here is derived from an EMBL/GenBank/DDBJ whole genome shotgun (WGS) entry which is preliminary data.</text>
</comment>
<sequence>MVDEKSCARQYEHSKGVLSCQVNPAEITQKMLDAALANGAKLQIGTVEGVKREGDKVIAVTVDGQDLPCRNAVFAMGPWSVLVEKWLPEARVPMEGVLSTSLLFRMPKPVEPACALFCSEDEFGCHLEVQARRDSTVYVCGCGGSGYLNEAQLAALPPNEVKPDPARVRAACAALRSKISVVASVEPEAQACIRPCPPDARPMLGKLLQNAYLACGHNCWGILWGPVTGQIIAELVTGGKSAVDLQAFDPGRFIPKTERKRGRHMKEQPVGEQW</sequence>
<evidence type="ECO:0000313" key="2">
    <source>
        <dbReference type="EMBL" id="CAE8645949.1"/>
    </source>
</evidence>
<organism evidence="2 3">
    <name type="scientific">Polarella glacialis</name>
    <name type="common">Dinoflagellate</name>
    <dbReference type="NCBI Taxonomy" id="89957"/>
    <lineage>
        <taxon>Eukaryota</taxon>
        <taxon>Sar</taxon>
        <taxon>Alveolata</taxon>
        <taxon>Dinophyceae</taxon>
        <taxon>Suessiales</taxon>
        <taxon>Suessiaceae</taxon>
        <taxon>Polarella</taxon>
    </lineage>
</organism>
<dbReference type="Proteomes" id="UP000626109">
    <property type="component" value="Unassembled WGS sequence"/>
</dbReference>
<feature type="domain" description="FAD dependent oxidoreductase" evidence="1">
    <location>
        <begin position="21"/>
        <end position="235"/>
    </location>
</feature>
<accession>A0A813I6A6</accession>
<dbReference type="SUPFAM" id="SSF51905">
    <property type="entry name" value="FAD/NAD(P)-binding domain"/>
    <property type="match status" value="1"/>
</dbReference>
<protein>
    <recommendedName>
        <fullName evidence="1">FAD dependent oxidoreductase domain-containing protein</fullName>
    </recommendedName>
</protein>
<dbReference type="PANTHER" id="PTHR13847:SF150">
    <property type="entry name" value="OXIDOREDUCTASE TDA3-RELATED"/>
    <property type="match status" value="1"/>
</dbReference>
<dbReference type="PANTHER" id="PTHR13847">
    <property type="entry name" value="SARCOSINE DEHYDROGENASE-RELATED"/>
    <property type="match status" value="1"/>
</dbReference>
<dbReference type="Pfam" id="PF01266">
    <property type="entry name" value="DAO"/>
    <property type="match status" value="1"/>
</dbReference>
<proteinExistence type="predicted"/>
<gene>
    <name evidence="2" type="ORF">PGLA2088_LOCUS4366</name>
</gene>
<dbReference type="EMBL" id="CAJNNW010003964">
    <property type="protein sequence ID" value="CAE8645949.1"/>
    <property type="molecule type" value="Genomic_DNA"/>
</dbReference>
<dbReference type="GO" id="GO:0005737">
    <property type="term" value="C:cytoplasm"/>
    <property type="evidence" value="ECO:0007669"/>
    <property type="project" value="TreeGrafter"/>
</dbReference>
<dbReference type="InterPro" id="IPR006076">
    <property type="entry name" value="FAD-dep_OxRdtase"/>
</dbReference>
<evidence type="ECO:0000313" key="3">
    <source>
        <dbReference type="Proteomes" id="UP000626109"/>
    </source>
</evidence>
<evidence type="ECO:0000259" key="1">
    <source>
        <dbReference type="Pfam" id="PF01266"/>
    </source>
</evidence>
<reference evidence="2" key="1">
    <citation type="submission" date="2021-02" db="EMBL/GenBank/DDBJ databases">
        <authorList>
            <person name="Dougan E. K."/>
            <person name="Rhodes N."/>
            <person name="Thang M."/>
            <person name="Chan C."/>
        </authorList>
    </citation>
    <scope>NUCLEOTIDE SEQUENCE</scope>
</reference>
<name>A0A813I6A6_POLGL</name>
<dbReference type="InterPro" id="IPR036188">
    <property type="entry name" value="FAD/NAD-bd_sf"/>
</dbReference>
<dbReference type="AlphaFoldDB" id="A0A813I6A6"/>